<reference evidence="1 2" key="1">
    <citation type="submission" date="2019-02" db="EMBL/GenBank/DDBJ databases">
        <title>Deep-cultivation of Planctomycetes and their phenomic and genomic characterization uncovers novel biology.</title>
        <authorList>
            <person name="Wiegand S."/>
            <person name="Jogler M."/>
            <person name="Boedeker C."/>
            <person name="Pinto D."/>
            <person name="Vollmers J."/>
            <person name="Rivas-Marin E."/>
            <person name="Kohn T."/>
            <person name="Peeters S.H."/>
            <person name="Heuer A."/>
            <person name="Rast P."/>
            <person name="Oberbeckmann S."/>
            <person name="Bunk B."/>
            <person name="Jeske O."/>
            <person name="Meyerdierks A."/>
            <person name="Storesund J.E."/>
            <person name="Kallscheuer N."/>
            <person name="Luecker S."/>
            <person name="Lage O.M."/>
            <person name="Pohl T."/>
            <person name="Merkel B.J."/>
            <person name="Hornburger P."/>
            <person name="Mueller R.-W."/>
            <person name="Bruemmer F."/>
            <person name="Labrenz M."/>
            <person name="Spormann A.M."/>
            <person name="Op den Camp H."/>
            <person name="Overmann J."/>
            <person name="Amann R."/>
            <person name="Jetten M.S.M."/>
            <person name="Mascher T."/>
            <person name="Medema M.H."/>
            <person name="Devos D.P."/>
            <person name="Kaster A.-K."/>
            <person name="Ovreas L."/>
            <person name="Rohde M."/>
            <person name="Galperin M.Y."/>
            <person name="Jogler C."/>
        </authorList>
    </citation>
    <scope>NUCLEOTIDE SEQUENCE [LARGE SCALE GENOMIC DNA]</scope>
    <source>
        <strain evidence="1 2">HG66A1</strain>
    </source>
</reference>
<dbReference type="EMBL" id="CP036266">
    <property type="protein sequence ID" value="QDT23911.1"/>
    <property type="molecule type" value="Genomic_DNA"/>
</dbReference>
<evidence type="ECO:0000313" key="2">
    <source>
        <dbReference type="Proteomes" id="UP000320421"/>
    </source>
</evidence>
<dbReference type="AlphaFoldDB" id="A0A517PX02"/>
<dbReference type="RefSeq" id="WP_145192020.1">
    <property type="nucleotide sequence ID" value="NZ_CP036266.1"/>
</dbReference>
<organism evidence="1 2">
    <name type="scientific">Gimesia chilikensis</name>
    <dbReference type="NCBI Taxonomy" id="2605989"/>
    <lineage>
        <taxon>Bacteria</taxon>
        <taxon>Pseudomonadati</taxon>
        <taxon>Planctomycetota</taxon>
        <taxon>Planctomycetia</taxon>
        <taxon>Planctomycetales</taxon>
        <taxon>Planctomycetaceae</taxon>
        <taxon>Gimesia</taxon>
    </lineage>
</organism>
<proteinExistence type="predicted"/>
<protein>
    <submittedName>
        <fullName evidence="1">Uncharacterized protein</fullName>
    </submittedName>
</protein>
<accession>A0A517PX02</accession>
<dbReference type="Proteomes" id="UP000320421">
    <property type="component" value="Chromosome"/>
</dbReference>
<sequence length="318" mass="35322">MYEYHIYQDDSGTLRTDLFYEFSIPLDSDIAELDHPKADGWEYISKRSPTELELAEAADAAQAEERAWLESGITKAKYVKLEHCPADPSHVTQSGFASLEVEVWNSADQKILLSEFNLTKPWYEMPCDADAVLVPKTFVERIKQSGLTGAAFVPVSIKDPEGPLEKTLPPLFDFQFRGKSCLRPSQVQGAENACPFCGHKPLICQSCGHGNSTCPACEKGTWTIKKEHGGAADQQLIVSPLSQREIPVLEGSRWDGSDFVYGTGGDYVVSNFISKRALDWLLRVHATPFCARPVKFCIDGMSDQQQKQLAEIQKSIPS</sequence>
<gene>
    <name evidence="1" type="ORF">HG66A1_57370</name>
</gene>
<dbReference type="OrthoDB" id="298861at2"/>
<name>A0A517PX02_9PLAN</name>
<keyword evidence="2" id="KW-1185">Reference proteome</keyword>
<evidence type="ECO:0000313" key="1">
    <source>
        <dbReference type="EMBL" id="QDT23911.1"/>
    </source>
</evidence>